<feature type="transmembrane region" description="Helical" evidence="9">
    <location>
        <begin position="175"/>
        <end position="196"/>
    </location>
</feature>
<feature type="transmembrane region" description="Helical" evidence="9">
    <location>
        <begin position="92"/>
        <end position="111"/>
    </location>
</feature>
<feature type="transmembrane region" description="Helical" evidence="9">
    <location>
        <begin position="297"/>
        <end position="315"/>
    </location>
</feature>
<organism evidence="10 11">
    <name type="scientific">Rhodococcus qingshengii JCM 15477</name>
    <dbReference type="NCBI Taxonomy" id="1303681"/>
    <lineage>
        <taxon>Bacteria</taxon>
        <taxon>Bacillati</taxon>
        <taxon>Actinomycetota</taxon>
        <taxon>Actinomycetes</taxon>
        <taxon>Mycobacteriales</taxon>
        <taxon>Nocardiaceae</taxon>
        <taxon>Rhodococcus</taxon>
        <taxon>Rhodococcus erythropolis group</taxon>
    </lineage>
</organism>
<evidence type="ECO:0000313" key="11">
    <source>
        <dbReference type="Proteomes" id="UP000831484"/>
    </source>
</evidence>
<keyword evidence="5 9" id="KW-1133">Transmembrane helix</keyword>
<feature type="transmembrane region" description="Helical" evidence="9">
    <location>
        <begin position="363"/>
        <end position="387"/>
    </location>
</feature>
<dbReference type="EMBL" id="CP096563">
    <property type="protein sequence ID" value="UPU44768.1"/>
    <property type="molecule type" value="Genomic_DNA"/>
</dbReference>
<evidence type="ECO:0000256" key="7">
    <source>
        <dbReference type="ARBA" id="ARBA00024033"/>
    </source>
</evidence>
<sequence length="442" mass="47563">MPATRVEASRIVTIGSLIAAGVAALCYLVYSVRAVEPVDFLVYRYAAQAFAAGSNIYEGNLTGPLIVDEGMPFTYTPFAVIFLWPTVLFDWWTAYLLWSGLCIAALVWTVARFTPARVPKRPLVMAALVLAVSVTPIVSAHISFGQVNLVLMVLVLLDVTRREDSRFGRWFPRGLLIGVAAAIKLTPALFIVYFVVTKQWRLAIWSSIGFAAATAVAAVVDPAVSWTFWSDVVWNLSDRVDLSGQAIASAGNSSLQGGLAALGPWTASLAMPSTVLCAGVALWIARDVYRVGRAVDAALVIGLSAPILSPISWIHHWVYLVPAAVTVLFRLRSPLQFGAAALGLAIVYCGPSMGQQFIETSPLLLPFGLLLREGFLIVTLVLILALWRLPTTAPAWVSRRDSEDDSGDDSGDSEHDKAPDSAGNQGPSCIEAGFRTRSSGDR</sequence>
<keyword evidence="3" id="KW-0808">Transferase</keyword>
<feature type="transmembrane region" description="Helical" evidence="9">
    <location>
        <begin position="123"/>
        <end position="155"/>
    </location>
</feature>
<evidence type="ECO:0000313" key="10">
    <source>
        <dbReference type="EMBL" id="UPU44768.1"/>
    </source>
</evidence>
<feature type="region of interest" description="Disordered" evidence="8">
    <location>
        <begin position="398"/>
        <end position="442"/>
    </location>
</feature>
<feature type="transmembrane region" description="Helical" evidence="9">
    <location>
        <begin position="12"/>
        <end position="30"/>
    </location>
</feature>
<protein>
    <submittedName>
        <fullName evidence="10">Glycosyltransferase 87 family protein</fullName>
    </submittedName>
</protein>
<dbReference type="AlphaFoldDB" id="A0AB38RHG7"/>
<comment type="subcellular location">
    <subcellularLocation>
        <location evidence="1">Cell membrane</location>
        <topology evidence="1">Multi-pass membrane protein</topology>
    </subcellularLocation>
</comment>
<dbReference type="GO" id="GO:0016758">
    <property type="term" value="F:hexosyltransferase activity"/>
    <property type="evidence" value="ECO:0007669"/>
    <property type="project" value="InterPro"/>
</dbReference>
<keyword evidence="11" id="KW-1185">Reference proteome</keyword>
<accession>A0AB38RHG7</accession>
<feature type="transmembrane region" description="Helical" evidence="9">
    <location>
        <begin position="335"/>
        <end position="351"/>
    </location>
</feature>
<feature type="transmembrane region" description="Helical" evidence="9">
    <location>
        <begin position="265"/>
        <end position="285"/>
    </location>
</feature>
<evidence type="ECO:0000256" key="2">
    <source>
        <dbReference type="ARBA" id="ARBA00022475"/>
    </source>
</evidence>
<name>A0AB38RHG7_RHOSG</name>
<evidence type="ECO:0000256" key="9">
    <source>
        <dbReference type="SAM" id="Phobius"/>
    </source>
</evidence>
<proteinExistence type="inferred from homology"/>
<gene>
    <name evidence="10" type="ORF">M0639_08805</name>
</gene>
<dbReference type="RefSeq" id="WP_064074179.1">
    <property type="nucleotide sequence ID" value="NZ_CP096563.1"/>
</dbReference>
<keyword evidence="6 9" id="KW-0472">Membrane</keyword>
<evidence type="ECO:0000256" key="5">
    <source>
        <dbReference type="ARBA" id="ARBA00022989"/>
    </source>
</evidence>
<keyword evidence="4 9" id="KW-0812">Transmembrane</keyword>
<reference evidence="11" key="1">
    <citation type="journal article" date="2022" name="Environ. Microbiol.">
        <title>Functional analysis, diversity, and distribution of carbendazim hydrolases MheI and CbmA, responsible for the initial step in carbendazim degradation.</title>
        <authorList>
            <person name="Zhang M."/>
            <person name="Bai X."/>
            <person name="Li Q."/>
            <person name="Zhang L."/>
            <person name="Zhu Q."/>
            <person name="Gao S."/>
            <person name="Ke Z."/>
            <person name="Jiang M."/>
            <person name="Hu J."/>
            <person name="Qiu J."/>
            <person name="Hong Q."/>
        </authorList>
    </citation>
    <scope>NUCLEOTIDE SEQUENCE [LARGE SCALE GENOMIC DNA]</scope>
    <source>
        <strain evidence="11">djl-6</strain>
    </source>
</reference>
<dbReference type="Proteomes" id="UP000831484">
    <property type="component" value="Chromosome"/>
</dbReference>
<evidence type="ECO:0000256" key="4">
    <source>
        <dbReference type="ARBA" id="ARBA00022692"/>
    </source>
</evidence>
<evidence type="ECO:0000256" key="3">
    <source>
        <dbReference type="ARBA" id="ARBA00022679"/>
    </source>
</evidence>
<dbReference type="InterPro" id="IPR018584">
    <property type="entry name" value="GT87"/>
</dbReference>
<dbReference type="Pfam" id="PF09594">
    <property type="entry name" value="GT87"/>
    <property type="match status" value="1"/>
</dbReference>
<keyword evidence="2" id="KW-1003">Cell membrane</keyword>
<evidence type="ECO:0000256" key="8">
    <source>
        <dbReference type="SAM" id="MobiDB-lite"/>
    </source>
</evidence>
<feature type="transmembrane region" description="Helical" evidence="9">
    <location>
        <begin position="208"/>
        <end position="229"/>
    </location>
</feature>
<evidence type="ECO:0000256" key="1">
    <source>
        <dbReference type="ARBA" id="ARBA00004651"/>
    </source>
</evidence>
<dbReference type="GO" id="GO:0005886">
    <property type="term" value="C:plasma membrane"/>
    <property type="evidence" value="ECO:0007669"/>
    <property type="project" value="UniProtKB-SubCell"/>
</dbReference>
<evidence type="ECO:0000256" key="6">
    <source>
        <dbReference type="ARBA" id="ARBA00023136"/>
    </source>
</evidence>
<comment type="similarity">
    <text evidence="7">Belongs to the glycosyltransferase 87 family.</text>
</comment>